<gene>
    <name evidence="3" type="ORF">JZO69_07675</name>
</gene>
<keyword evidence="4" id="KW-1185">Reference proteome</keyword>
<accession>A0ABS3GY91</accession>
<feature type="transmembrane region" description="Helical" evidence="2">
    <location>
        <begin position="6"/>
        <end position="27"/>
    </location>
</feature>
<name>A0ABS3GY91_9ENTE</name>
<keyword evidence="2" id="KW-1133">Transmembrane helix</keyword>
<dbReference type="Proteomes" id="UP000664632">
    <property type="component" value="Unassembled WGS sequence"/>
</dbReference>
<feature type="region of interest" description="Disordered" evidence="1">
    <location>
        <begin position="32"/>
        <end position="110"/>
    </location>
</feature>
<evidence type="ECO:0000256" key="2">
    <source>
        <dbReference type="SAM" id="Phobius"/>
    </source>
</evidence>
<protein>
    <submittedName>
        <fullName evidence="3">Uncharacterized protein</fullName>
    </submittedName>
</protein>
<dbReference type="EMBL" id="JAFLWD010000016">
    <property type="protein sequence ID" value="MBO0440238.1"/>
    <property type="molecule type" value="Genomic_DNA"/>
</dbReference>
<evidence type="ECO:0000313" key="3">
    <source>
        <dbReference type="EMBL" id="MBO0440238.1"/>
    </source>
</evidence>
<reference evidence="3 4" key="1">
    <citation type="submission" date="2021-03" db="EMBL/GenBank/DDBJ databases">
        <title>Enterococcal diversity collection.</title>
        <authorList>
            <person name="Gilmore M.S."/>
            <person name="Schwartzman J."/>
            <person name="Van Tyne D."/>
            <person name="Martin M."/>
            <person name="Earl A.M."/>
            <person name="Manson A.L."/>
            <person name="Straub T."/>
            <person name="Salamzade R."/>
            <person name="Saavedra J."/>
            <person name="Lebreton F."/>
            <person name="Prichula J."/>
            <person name="Schaufler K."/>
            <person name="Gaca A."/>
            <person name="Sgardioli B."/>
            <person name="Wagenaar J."/>
            <person name="Strong T."/>
        </authorList>
    </citation>
    <scope>NUCLEOTIDE SEQUENCE [LARGE SCALE GENOMIC DNA]</scope>
    <source>
        <strain evidence="3 4">DIV0869a</strain>
    </source>
</reference>
<evidence type="ECO:0000313" key="4">
    <source>
        <dbReference type="Proteomes" id="UP000664632"/>
    </source>
</evidence>
<comment type="caution">
    <text evidence="3">The sequence shown here is derived from an EMBL/GenBank/DDBJ whole genome shotgun (WGS) entry which is preliminary data.</text>
</comment>
<dbReference type="RefSeq" id="WP_207112308.1">
    <property type="nucleotide sequence ID" value="NZ_JAFLWD010000016.1"/>
</dbReference>
<evidence type="ECO:0000256" key="1">
    <source>
        <dbReference type="SAM" id="MobiDB-lite"/>
    </source>
</evidence>
<feature type="compositionally biased region" description="Basic and acidic residues" evidence="1">
    <location>
        <begin position="72"/>
        <end position="85"/>
    </location>
</feature>
<organism evidence="3 4">
    <name type="scientific">Candidatus Enterococcus ikei</name>
    <dbReference type="NCBI Taxonomy" id="2815326"/>
    <lineage>
        <taxon>Bacteria</taxon>
        <taxon>Bacillati</taxon>
        <taxon>Bacillota</taxon>
        <taxon>Bacilli</taxon>
        <taxon>Lactobacillales</taxon>
        <taxon>Enterococcaceae</taxon>
        <taxon>Enterococcus</taxon>
    </lineage>
</organism>
<keyword evidence="2" id="KW-0472">Membrane</keyword>
<proteinExistence type="predicted"/>
<sequence length="110" mass="12760">MFITFGMFIGLIILTIIMIVAIIYLTFTGGNKQHSRHKNVQQAQEASKHLLAQNNNELSRRSQHSTSFKINQETDFRQQSDRNDPQQDVDIDEVDDSLHVLPYPKDNKFE</sequence>
<keyword evidence="2" id="KW-0812">Transmembrane</keyword>